<accession>A0A395MA70</accession>
<organism evidence="1 2">
    <name type="scientific">Fusarium flagelliforme</name>
    <dbReference type="NCBI Taxonomy" id="2675880"/>
    <lineage>
        <taxon>Eukaryota</taxon>
        <taxon>Fungi</taxon>
        <taxon>Dikarya</taxon>
        <taxon>Ascomycota</taxon>
        <taxon>Pezizomycotina</taxon>
        <taxon>Sordariomycetes</taxon>
        <taxon>Hypocreomycetidae</taxon>
        <taxon>Hypocreales</taxon>
        <taxon>Nectriaceae</taxon>
        <taxon>Fusarium</taxon>
        <taxon>Fusarium incarnatum-equiseti species complex</taxon>
    </lineage>
</organism>
<reference evidence="1 2" key="1">
    <citation type="journal article" date="2018" name="PLoS Pathog.">
        <title>Evolution of structural diversity of trichothecenes, a family of toxins produced by plant pathogenic and entomopathogenic fungi.</title>
        <authorList>
            <person name="Proctor R.H."/>
            <person name="McCormick S.P."/>
            <person name="Kim H.S."/>
            <person name="Cardoza R.E."/>
            <person name="Stanley A.M."/>
            <person name="Lindo L."/>
            <person name="Kelly A."/>
            <person name="Brown D.W."/>
            <person name="Lee T."/>
            <person name="Vaughan M.M."/>
            <person name="Alexander N.J."/>
            <person name="Busman M."/>
            <person name="Gutierrez S."/>
        </authorList>
    </citation>
    <scope>NUCLEOTIDE SEQUENCE [LARGE SCALE GENOMIC DNA]</scope>
    <source>
        <strain evidence="1 2">NRRL 13405</strain>
    </source>
</reference>
<sequence>MSIRTLRSRSELQMLITEYPLVIVAAVINGFEPADMEFERLAQSKQEYSTRVAFAKFIVEEVSELAEDFQIHEAATIIAFCLCEKDKTFAGFDPPKWEEMVMTAIRRVL</sequence>
<evidence type="ECO:0000313" key="2">
    <source>
        <dbReference type="Proteomes" id="UP000265631"/>
    </source>
</evidence>
<proteinExistence type="predicted"/>
<keyword evidence="2" id="KW-1185">Reference proteome</keyword>
<dbReference type="Gene3D" id="3.40.30.10">
    <property type="entry name" value="Glutaredoxin"/>
    <property type="match status" value="1"/>
</dbReference>
<dbReference type="EMBL" id="PXXK01000397">
    <property type="protein sequence ID" value="RFN44778.1"/>
    <property type="molecule type" value="Genomic_DNA"/>
</dbReference>
<dbReference type="SUPFAM" id="SSF52833">
    <property type="entry name" value="Thioredoxin-like"/>
    <property type="match status" value="1"/>
</dbReference>
<dbReference type="AlphaFoldDB" id="A0A395MA70"/>
<name>A0A395MA70_9HYPO</name>
<dbReference type="InterPro" id="IPR036249">
    <property type="entry name" value="Thioredoxin-like_sf"/>
</dbReference>
<evidence type="ECO:0000313" key="1">
    <source>
        <dbReference type="EMBL" id="RFN44778.1"/>
    </source>
</evidence>
<dbReference type="Proteomes" id="UP000265631">
    <property type="component" value="Unassembled WGS sequence"/>
</dbReference>
<comment type="caution">
    <text evidence="1">The sequence shown here is derived from an EMBL/GenBank/DDBJ whole genome shotgun (WGS) entry which is preliminary data.</text>
</comment>
<protein>
    <submittedName>
        <fullName evidence="1">Uncharacterized protein</fullName>
    </submittedName>
</protein>
<dbReference type="OrthoDB" id="10395888at2759"/>
<gene>
    <name evidence="1" type="ORF">FIE12Z_10972</name>
</gene>